<feature type="domain" description="Lumazine-binding" evidence="12">
    <location>
        <begin position="1"/>
        <end position="97"/>
    </location>
</feature>
<comment type="function">
    <text evidence="2">Catalyzes the dismutation of two molecules of 6,7-dimethyl-8-ribityllumazine, resulting in the formation of riboflavin and 5-amino-6-(D-ribitylamino)uracil.</text>
</comment>
<evidence type="ECO:0000256" key="11">
    <source>
        <dbReference type="PROSITE-ProRule" id="PRU00524"/>
    </source>
</evidence>
<dbReference type="RefSeq" id="WP_135796045.1">
    <property type="nucleotide sequence ID" value="NZ_CP032096.1"/>
</dbReference>
<keyword evidence="9" id="KW-0677">Repeat</keyword>
<evidence type="ECO:0000256" key="10">
    <source>
        <dbReference type="NCBIfam" id="TIGR00187"/>
    </source>
</evidence>
<dbReference type="PIRSF" id="PIRSF000498">
    <property type="entry name" value="Riboflavin_syn_A"/>
    <property type="match status" value="1"/>
</dbReference>
<dbReference type="EMBL" id="CP032096">
    <property type="protein sequence ID" value="QBZ83419.1"/>
    <property type="molecule type" value="Genomic_DNA"/>
</dbReference>
<accession>A0A4P7P0I8</accession>
<dbReference type="Proteomes" id="UP000296201">
    <property type="component" value="Chromosome"/>
</dbReference>
<keyword evidence="8 13" id="KW-0808">Transferase</keyword>
<dbReference type="InterPro" id="IPR026017">
    <property type="entry name" value="Lumazine-bd_dom"/>
</dbReference>
<name>A0A4P7P0I8_9GAMM</name>
<evidence type="ECO:0000256" key="4">
    <source>
        <dbReference type="ARBA" id="ARBA00011233"/>
    </source>
</evidence>
<evidence type="ECO:0000256" key="3">
    <source>
        <dbReference type="ARBA" id="ARBA00004887"/>
    </source>
</evidence>
<dbReference type="OrthoDB" id="9788537at2"/>
<dbReference type="FunFam" id="2.40.30.20:FF:000004">
    <property type="entry name" value="Riboflavin synthase, alpha subunit"/>
    <property type="match status" value="1"/>
</dbReference>
<dbReference type="InterPro" id="IPR017938">
    <property type="entry name" value="Riboflavin_synthase-like_b-brl"/>
</dbReference>
<dbReference type="GO" id="GO:0004746">
    <property type="term" value="F:riboflavin synthase activity"/>
    <property type="evidence" value="ECO:0007669"/>
    <property type="project" value="UniProtKB-UniRule"/>
</dbReference>
<dbReference type="FunFam" id="2.40.30.20:FF:000003">
    <property type="entry name" value="Riboflavin synthase, alpha subunit"/>
    <property type="match status" value="1"/>
</dbReference>
<evidence type="ECO:0000256" key="2">
    <source>
        <dbReference type="ARBA" id="ARBA00002803"/>
    </source>
</evidence>
<gene>
    <name evidence="13" type="primary">ribE</name>
    <name evidence="13" type="ORF">GHNINEIG_01473</name>
</gene>
<protein>
    <recommendedName>
        <fullName evidence="6 10">Riboflavin synthase</fullName>
        <ecNumber evidence="5 10">2.5.1.9</ecNumber>
    </recommendedName>
</protein>
<dbReference type="SUPFAM" id="SSF63380">
    <property type="entry name" value="Riboflavin synthase domain-like"/>
    <property type="match status" value="2"/>
</dbReference>
<dbReference type="Pfam" id="PF00677">
    <property type="entry name" value="Lum_binding"/>
    <property type="match status" value="2"/>
</dbReference>
<organism evidence="13 14">
    <name type="scientific">Hydrogenovibrio crunogenus</name>
    <dbReference type="NCBI Taxonomy" id="39765"/>
    <lineage>
        <taxon>Bacteria</taxon>
        <taxon>Pseudomonadati</taxon>
        <taxon>Pseudomonadota</taxon>
        <taxon>Gammaproteobacteria</taxon>
        <taxon>Thiotrichales</taxon>
        <taxon>Piscirickettsiaceae</taxon>
        <taxon>Hydrogenovibrio</taxon>
    </lineage>
</organism>
<dbReference type="PROSITE" id="PS51177">
    <property type="entry name" value="LUMAZINE_BIND"/>
    <property type="match status" value="2"/>
</dbReference>
<feature type="repeat" description="Lumazine-binding" evidence="11">
    <location>
        <begin position="1"/>
        <end position="97"/>
    </location>
</feature>
<feature type="domain" description="Lumazine-binding" evidence="12">
    <location>
        <begin position="98"/>
        <end position="194"/>
    </location>
</feature>
<dbReference type="NCBIfam" id="NF009566">
    <property type="entry name" value="PRK13020.1"/>
    <property type="match status" value="1"/>
</dbReference>
<evidence type="ECO:0000256" key="1">
    <source>
        <dbReference type="ARBA" id="ARBA00000968"/>
    </source>
</evidence>
<dbReference type="NCBIfam" id="NF006767">
    <property type="entry name" value="PRK09289.1"/>
    <property type="match status" value="1"/>
</dbReference>
<dbReference type="PANTHER" id="PTHR21098">
    <property type="entry name" value="RIBOFLAVIN SYNTHASE ALPHA CHAIN"/>
    <property type="match status" value="1"/>
</dbReference>
<proteinExistence type="predicted"/>
<dbReference type="AlphaFoldDB" id="A0A4P7P0I8"/>
<comment type="subunit">
    <text evidence="4">Homotrimer.</text>
</comment>
<evidence type="ECO:0000256" key="7">
    <source>
        <dbReference type="ARBA" id="ARBA00022619"/>
    </source>
</evidence>
<keyword evidence="14" id="KW-1185">Reference proteome</keyword>
<evidence type="ECO:0000256" key="6">
    <source>
        <dbReference type="ARBA" id="ARBA00013950"/>
    </source>
</evidence>
<keyword evidence="7" id="KW-0686">Riboflavin biosynthesis</keyword>
<evidence type="ECO:0000256" key="5">
    <source>
        <dbReference type="ARBA" id="ARBA00012827"/>
    </source>
</evidence>
<dbReference type="Gene3D" id="2.40.30.20">
    <property type="match status" value="2"/>
</dbReference>
<evidence type="ECO:0000313" key="13">
    <source>
        <dbReference type="EMBL" id="QBZ83419.1"/>
    </source>
</evidence>
<sequence length="221" mass="23806">MFTGIIESEGFISRIEPVNGDARMTIEVGKLDMSDVKIGDSIACNGVCLTAIELTPSAYVADVSSETLKVTTLGALKVGSPVNLEKALRLQDRLGGHLVSGHVDGVGKVLSITQEARSWRYQIESPAALAKYIAAKGSICINGISLTVNQVDGCVFDVNIVPHTRQETTIKHFQVGTAVNLEVDLLARYLERMLSAPNDTEQSDTNSSNITRELLSDRGFL</sequence>
<dbReference type="CDD" id="cd00402">
    <property type="entry name" value="Riboflavin_synthase_like"/>
    <property type="match status" value="1"/>
</dbReference>
<feature type="repeat" description="Lumazine-binding" evidence="11">
    <location>
        <begin position="98"/>
        <end position="194"/>
    </location>
</feature>
<comment type="catalytic activity">
    <reaction evidence="1">
        <text>2 6,7-dimethyl-8-(1-D-ribityl)lumazine + H(+) = 5-amino-6-(D-ribitylamino)uracil + riboflavin</text>
        <dbReference type="Rhea" id="RHEA:20772"/>
        <dbReference type="ChEBI" id="CHEBI:15378"/>
        <dbReference type="ChEBI" id="CHEBI:15934"/>
        <dbReference type="ChEBI" id="CHEBI:57986"/>
        <dbReference type="ChEBI" id="CHEBI:58201"/>
        <dbReference type="EC" id="2.5.1.9"/>
    </reaction>
</comment>
<dbReference type="GO" id="GO:0009231">
    <property type="term" value="P:riboflavin biosynthetic process"/>
    <property type="evidence" value="ECO:0007669"/>
    <property type="project" value="UniProtKB-KW"/>
</dbReference>
<dbReference type="InterPro" id="IPR023366">
    <property type="entry name" value="ATP_synth_asu-like_sf"/>
</dbReference>
<evidence type="ECO:0000256" key="9">
    <source>
        <dbReference type="ARBA" id="ARBA00022737"/>
    </source>
</evidence>
<dbReference type="EC" id="2.5.1.9" evidence="5 10"/>
<evidence type="ECO:0000256" key="8">
    <source>
        <dbReference type="ARBA" id="ARBA00022679"/>
    </source>
</evidence>
<dbReference type="NCBIfam" id="TIGR00187">
    <property type="entry name" value="ribE"/>
    <property type="match status" value="1"/>
</dbReference>
<evidence type="ECO:0000313" key="14">
    <source>
        <dbReference type="Proteomes" id="UP000296201"/>
    </source>
</evidence>
<reference evidence="13 14" key="1">
    <citation type="submission" date="2018-08" db="EMBL/GenBank/DDBJ databases">
        <title>Horizontal acquisition of hydrogen conversion ability and other habitat adaptations in Hydrogenovibrio crunogenus strains.</title>
        <authorList>
            <person name="Gonnella G."/>
            <person name="Adam N."/>
            <person name="Perner M."/>
        </authorList>
    </citation>
    <scope>NUCLEOTIDE SEQUENCE [LARGE SCALE GENOMIC DNA]</scope>
    <source>
        <strain evidence="13 14">SP-41</strain>
    </source>
</reference>
<dbReference type="PANTHER" id="PTHR21098:SF12">
    <property type="entry name" value="RIBOFLAVIN SYNTHASE"/>
    <property type="match status" value="1"/>
</dbReference>
<comment type="pathway">
    <text evidence="3">Cofactor biosynthesis; riboflavin biosynthesis; riboflavin from 2-hydroxy-3-oxobutyl phosphate and 5-amino-6-(D-ribitylamino)uracil: step 2/2.</text>
</comment>
<dbReference type="InterPro" id="IPR001783">
    <property type="entry name" value="Lumazine-bd"/>
</dbReference>
<evidence type="ECO:0000259" key="12">
    <source>
        <dbReference type="PROSITE" id="PS51177"/>
    </source>
</evidence>